<evidence type="ECO:0000313" key="5">
    <source>
        <dbReference type="EMBL" id="SEF98400.1"/>
    </source>
</evidence>
<evidence type="ECO:0000256" key="3">
    <source>
        <dbReference type="ARBA" id="ARBA00022723"/>
    </source>
</evidence>
<dbReference type="GO" id="GO:0046872">
    <property type="term" value="F:metal ion binding"/>
    <property type="evidence" value="ECO:0007669"/>
    <property type="project" value="UniProtKB-KW"/>
</dbReference>
<dbReference type="EMBL" id="FNUZ01000002">
    <property type="protein sequence ID" value="SEF98400.1"/>
    <property type="molecule type" value="Genomic_DNA"/>
</dbReference>
<dbReference type="GO" id="GO:0043720">
    <property type="term" value="F:3-keto-5-aminohexanoate cleavage activity"/>
    <property type="evidence" value="ECO:0007669"/>
    <property type="project" value="InterPro"/>
</dbReference>
<dbReference type="InterPro" id="IPR013785">
    <property type="entry name" value="Aldolase_TIM"/>
</dbReference>
<evidence type="ECO:0000256" key="2">
    <source>
        <dbReference type="ARBA" id="ARBA00022679"/>
    </source>
</evidence>
<accession>A0A1H5WGD7</accession>
<name>A0A1H5WGD7_9RHOB</name>
<comment type="cofactor">
    <cofactor evidence="1">
        <name>Zn(2+)</name>
        <dbReference type="ChEBI" id="CHEBI:29105"/>
    </cofactor>
</comment>
<dbReference type="Gene3D" id="3.20.20.70">
    <property type="entry name" value="Aldolase class I"/>
    <property type="match status" value="1"/>
</dbReference>
<keyword evidence="6" id="KW-1185">Reference proteome</keyword>
<organism evidence="5 6">
    <name type="scientific">Thalassococcus halodurans</name>
    <dbReference type="NCBI Taxonomy" id="373675"/>
    <lineage>
        <taxon>Bacteria</taxon>
        <taxon>Pseudomonadati</taxon>
        <taxon>Pseudomonadota</taxon>
        <taxon>Alphaproteobacteria</taxon>
        <taxon>Rhodobacterales</taxon>
        <taxon>Roseobacteraceae</taxon>
        <taxon>Thalassococcus</taxon>
    </lineage>
</organism>
<evidence type="ECO:0000313" key="6">
    <source>
        <dbReference type="Proteomes" id="UP000236752"/>
    </source>
</evidence>
<evidence type="ECO:0000256" key="1">
    <source>
        <dbReference type="ARBA" id="ARBA00001947"/>
    </source>
</evidence>
<keyword evidence="4" id="KW-0862">Zinc</keyword>
<dbReference type="Proteomes" id="UP000236752">
    <property type="component" value="Unassembled WGS sequence"/>
</dbReference>
<dbReference type="AlphaFoldDB" id="A0A1H5WGD7"/>
<sequence length="266" mass="29354">MTPLPRIMVAPNGARLTKKDHTAVPVTIAQIVETAQECAQAGADGLHAHVRDEGQQHVLDAGLYKELIAEMAQSLPGFYTQITTEALGRYTTAEQMALVKDVQPKAVSIALREIMADATDADMHRFYHECVDAGIGVQHILYDTEDVMHLARLVRDDVVPQPDLKGLLVLGRYTTGQLAHPDNLMAPVSMMNRELPEIDWAVCAFGRWETDCLLAAHGMGAKMRIGFENNRLSKDMNCAASNAERVRELVQYLTSSPEDDANYRVA</sequence>
<gene>
    <name evidence="5" type="ORF">SAMN04488045_1424</name>
</gene>
<protein>
    <submittedName>
        <fullName evidence="5">Uncharacterized conserved protein, DUF849 family</fullName>
    </submittedName>
</protein>
<dbReference type="PANTHER" id="PTHR37418:SF2">
    <property type="entry name" value="3-KETO-5-AMINOHEXANOATE CLEAVAGE ENZYME"/>
    <property type="match status" value="1"/>
</dbReference>
<dbReference type="InterPro" id="IPR008567">
    <property type="entry name" value="BKACE"/>
</dbReference>
<keyword evidence="3" id="KW-0479">Metal-binding</keyword>
<dbReference type="PANTHER" id="PTHR37418">
    <property type="entry name" value="3-KETO-5-AMINOHEXANOATE CLEAVAGE ENZYME-RELATED"/>
    <property type="match status" value="1"/>
</dbReference>
<evidence type="ECO:0000256" key="4">
    <source>
        <dbReference type="ARBA" id="ARBA00022833"/>
    </source>
</evidence>
<dbReference type="OrthoDB" id="9805277at2"/>
<dbReference type="RefSeq" id="WP_103909769.1">
    <property type="nucleotide sequence ID" value="NZ_FNUZ01000002.1"/>
</dbReference>
<reference evidence="5 6" key="1">
    <citation type="submission" date="2016-10" db="EMBL/GenBank/DDBJ databases">
        <authorList>
            <person name="de Groot N.N."/>
        </authorList>
    </citation>
    <scope>NUCLEOTIDE SEQUENCE [LARGE SCALE GENOMIC DNA]</scope>
    <source>
        <strain evidence="5 6">DSM 26915</strain>
    </source>
</reference>
<keyword evidence="2" id="KW-0808">Transferase</keyword>
<dbReference type="Pfam" id="PF05853">
    <property type="entry name" value="BKACE"/>
    <property type="match status" value="1"/>
</dbReference>
<proteinExistence type="predicted"/>